<dbReference type="Proteomes" id="UP000472273">
    <property type="component" value="Unplaced"/>
</dbReference>
<feature type="compositionally biased region" description="Low complexity" evidence="1">
    <location>
        <begin position="178"/>
        <end position="195"/>
    </location>
</feature>
<dbReference type="AlphaFoldDB" id="A0A670ZS61"/>
<proteinExistence type="predicted"/>
<reference evidence="2" key="1">
    <citation type="submission" date="2025-08" db="UniProtKB">
        <authorList>
            <consortium name="Ensembl"/>
        </authorList>
    </citation>
    <scope>IDENTIFICATION</scope>
</reference>
<organism evidence="2 3">
    <name type="scientific">Pseudonaja textilis</name>
    <name type="common">Eastern brown snake</name>
    <dbReference type="NCBI Taxonomy" id="8673"/>
    <lineage>
        <taxon>Eukaryota</taxon>
        <taxon>Metazoa</taxon>
        <taxon>Chordata</taxon>
        <taxon>Craniata</taxon>
        <taxon>Vertebrata</taxon>
        <taxon>Euteleostomi</taxon>
        <taxon>Lepidosauria</taxon>
        <taxon>Squamata</taxon>
        <taxon>Bifurcata</taxon>
        <taxon>Unidentata</taxon>
        <taxon>Episquamata</taxon>
        <taxon>Toxicofera</taxon>
        <taxon>Serpentes</taxon>
        <taxon>Colubroidea</taxon>
        <taxon>Elapidae</taxon>
        <taxon>Hydrophiinae</taxon>
        <taxon>Pseudonaja</taxon>
    </lineage>
</organism>
<reference evidence="2" key="2">
    <citation type="submission" date="2025-09" db="UniProtKB">
        <authorList>
            <consortium name="Ensembl"/>
        </authorList>
    </citation>
    <scope>IDENTIFICATION</scope>
</reference>
<dbReference type="GeneTree" id="ENSGT00940000166263"/>
<name>A0A670ZS61_PSETE</name>
<dbReference type="Ensembl" id="ENSPTXT00000026446.1">
    <property type="protein sequence ID" value="ENSPTXP00000025649.1"/>
    <property type="gene ID" value="ENSPTXG00000017846.1"/>
</dbReference>
<protein>
    <submittedName>
        <fullName evidence="2">Uncharacterized protein</fullName>
    </submittedName>
</protein>
<keyword evidence="3" id="KW-1185">Reference proteome</keyword>
<feature type="compositionally biased region" description="Basic residues" evidence="1">
    <location>
        <begin position="130"/>
        <end position="149"/>
    </location>
</feature>
<evidence type="ECO:0000313" key="3">
    <source>
        <dbReference type="Proteomes" id="UP000472273"/>
    </source>
</evidence>
<evidence type="ECO:0000313" key="2">
    <source>
        <dbReference type="Ensembl" id="ENSPTXP00000025649.1"/>
    </source>
</evidence>
<sequence length="367" mass="39884">VGEEVLDSRREVCAGHLPAIRAFFKEAHLVLKASRVEDVNQEKLTCRLSLVAPPEQPPQEAAFPKKDLSGDPEEVVGTNYQKTNAVLEILHTKRSSFWAQAEVRGGRGHAGLAEGCSGWGGAILPSLPPFRRKRRRGARRRRGEPRRRGGTGSACAWRTSAGKQQSGSAGSKRRRGSSRSTGSSRPSGRQKSTGGKRPGGGSKQGPWLGRVLGAGPVRRPRRRRGQVWSSHLGGASSRREHSWAPPPPWETQAQVPHQDLLQARLGPSCLLGTEDRREREAGPSRATGPRMGARRDRLASAHSAEQRIPAWRRCTVLAPEGGPHLLTCLLTCRTGSLWCVHAGLGLPAISTIGRIKHTTSKEIKPLF</sequence>
<feature type="region of interest" description="Disordered" evidence="1">
    <location>
        <begin position="123"/>
        <end position="254"/>
    </location>
</feature>
<evidence type="ECO:0000256" key="1">
    <source>
        <dbReference type="SAM" id="MobiDB-lite"/>
    </source>
</evidence>
<feature type="region of interest" description="Disordered" evidence="1">
    <location>
        <begin position="272"/>
        <end position="304"/>
    </location>
</feature>
<feature type="compositionally biased region" description="Low complexity" evidence="1">
    <location>
        <begin position="160"/>
        <end position="170"/>
    </location>
</feature>
<feature type="compositionally biased region" description="Low complexity" evidence="1">
    <location>
        <begin position="204"/>
        <end position="217"/>
    </location>
</feature>
<feature type="compositionally biased region" description="Basic and acidic residues" evidence="1">
    <location>
        <begin position="273"/>
        <end position="282"/>
    </location>
</feature>
<accession>A0A670ZS61</accession>
<gene>
    <name evidence="2" type="primary">LOC113447138</name>
</gene>